<evidence type="ECO:0000313" key="3">
    <source>
        <dbReference type="Proteomes" id="UP000054466"/>
    </source>
</evidence>
<name>A0A0D1ZCI7_9EURO</name>
<dbReference type="RefSeq" id="XP_016245662.1">
    <property type="nucleotide sequence ID" value="XM_016395806.1"/>
</dbReference>
<feature type="compositionally biased region" description="Low complexity" evidence="1">
    <location>
        <begin position="1"/>
        <end position="13"/>
    </location>
</feature>
<dbReference type="AlphaFoldDB" id="A0A0D1ZCI7"/>
<keyword evidence="3" id="KW-1185">Reference proteome</keyword>
<gene>
    <name evidence="2" type="ORF">PV07_08619</name>
</gene>
<organism evidence="2 3">
    <name type="scientific">Cladophialophora immunda</name>
    <dbReference type="NCBI Taxonomy" id="569365"/>
    <lineage>
        <taxon>Eukaryota</taxon>
        <taxon>Fungi</taxon>
        <taxon>Dikarya</taxon>
        <taxon>Ascomycota</taxon>
        <taxon>Pezizomycotina</taxon>
        <taxon>Eurotiomycetes</taxon>
        <taxon>Chaetothyriomycetidae</taxon>
        <taxon>Chaetothyriales</taxon>
        <taxon>Herpotrichiellaceae</taxon>
        <taxon>Cladophialophora</taxon>
    </lineage>
</organism>
<evidence type="ECO:0000256" key="1">
    <source>
        <dbReference type="SAM" id="MobiDB-lite"/>
    </source>
</evidence>
<dbReference type="GeneID" id="27347813"/>
<dbReference type="EMBL" id="KN847044">
    <property type="protein sequence ID" value="KIW25446.1"/>
    <property type="molecule type" value="Genomic_DNA"/>
</dbReference>
<reference evidence="2 3" key="1">
    <citation type="submission" date="2015-01" db="EMBL/GenBank/DDBJ databases">
        <title>The Genome Sequence of Cladophialophora immunda CBS83496.</title>
        <authorList>
            <consortium name="The Broad Institute Genomics Platform"/>
            <person name="Cuomo C."/>
            <person name="de Hoog S."/>
            <person name="Gorbushina A."/>
            <person name="Stielow B."/>
            <person name="Teixiera M."/>
            <person name="Abouelleil A."/>
            <person name="Chapman S.B."/>
            <person name="Priest M."/>
            <person name="Young S.K."/>
            <person name="Wortman J."/>
            <person name="Nusbaum C."/>
            <person name="Birren B."/>
        </authorList>
    </citation>
    <scope>NUCLEOTIDE SEQUENCE [LARGE SCALE GENOMIC DNA]</scope>
    <source>
        <strain evidence="2 3">CBS 83496</strain>
    </source>
</reference>
<accession>A0A0D1ZCI7</accession>
<dbReference type="Proteomes" id="UP000054466">
    <property type="component" value="Unassembled WGS sequence"/>
</dbReference>
<protein>
    <submittedName>
        <fullName evidence="2">Uncharacterized protein</fullName>
    </submittedName>
</protein>
<dbReference type="VEuPathDB" id="FungiDB:PV07_08619"/>
<dbReference type="HOGENOM" id="CLU_2468878_0_0_1"/>
<proteinExistence type="predicted"/>
<evidence type="ECO:0000313" key="2">
    <source>
        <dbReference type="EMBL" id="KIW25446.1"/>
    </source>
</evidence>
<sequence length="88" mass="9525">MSSSSEKPTSTKEGGSSQDEIKLLERESIFEPTAITEKRTLSAAVLINPDRVEALAFIGFHLIESESSLLPARLEAATNGRPAHSSRQ</sequence>
<feature type="region of interest" description="Disordered" evidence="1">
    <location>
        <begin position="1"/>
        <end position="22"/>
    </location>
</feature>